<evidence type="ECO:0000259" key="2">
    <source>
        <dbReference type="Pfam" id="PF26571"/>
    </source>
</evidence>
<name>A0A9P9DZG9_9HYPO</name>
<dbReference type="AlphaFoldDB" id="A0A9P9DZG9"/>
<gene>
    <name evidence="3" type="ORF">EDB81DRAFT_907405</name>
</gene>
<organism evidence="3 4">
    <name type="scientific">Dactylonectria macrodidyma</name>
    <dbReference type="NCBI Taxonomy" id="307937"/>
    <lineage>
        <taxon>Eukaryota</taxon>
        <taxon>Fungi</taxon>
        <taxon>Dikarya</taxon>
        <taxon>Ascomycota</taxon>
        <taxon>Pezizomycotina</taxon>
        <taxon>Sordariomycetes</taxon>
        <taxon>Hypocreomycetidae</taxon>
        <taxon>Hypocreales</taxon>
        <taxon>Nectriaceae</taxon>
        <taxon>Dactylonectria</taxon>
    </lineage>
</organism>
<feature type="chain" id="PRO_5040424956" description="ARB-07466-like C-terminal domain-containing protein" evidence="1">
    <location>
        <begin position="19"/>
        <end position="239"/>
    </location>
</feature>
<feature type="signal peptide" evidence="1">
    <location>
        <begin position="1"/>
        <end position="18"/>
    </location>
</feature>
<dbReference type="OrthoDB" id="2251794at2759"/>
<dbReference type="InterPro" id="IPR058593">
    <property type="entry name" value="ARB_07466-like_C"/>
</dbReference>
<reference evidence="3" key="1">
    <citation type="journal article" date="2021" name="Nat. Commun.">
        <title>Genetic determinants of endophytism in the Arabidopsis root mycobiome.</title>
        <authorList>
            <person name="Mesny F."/>
            <person name="Miyauchi S."/>
            <person name="Thiergart T."/>
            <person name="Pickel B."/>
            <person name="Atanasova L."/>
            <person name="Karlsson M."/>
            <person name="Huettel B."/>
            <person name="Barry K.W."/>
            <person name="Haridas S."/>
            <person name="Chen C."/>
            <person name="Bauer D."/>
            <person name="Andreopoulos W."/>
            <person name="Pangilinan J."/>
            <person name="LaButti K."/>
            <person name="Riley R."/>
            <person name="Lipzen A."/>
            <person name="Clum A."/>
            <person name="Drula E."/>
            <person name="Henrissat B."/>
            <person name="Kohler A."/>
            <person name="Grigoriev I.V."/>
            <person name="Martin F.M."/>
            <person name="Hacquard S."/>
        </authorList>
    </citation>
    <scope>NUCLEOTIDE SEQUENCE</scope>
    <source>
        <strain evidence="3">MPI-CAGE-AT-0147</strain>
    </source>
</reference>
<keyword evidence="4" id="KW-1185">Reference proteome</keyword>
<proteinExistence type="predicted"/>
<evidence type="ECO:0000256" key="1">
    <source>
        <dbReference type="SAM" id="SignalP"/>
    </source>
</evidence>
<evidence type="ECO:0000313" key="4">
    <source>
        <dbReference type="Proteomes" id="UP000738349"/>
    </source>
</evidence>
<accession>A0A9P9DZG9</accession>
<keyword evidence="1" id="KW-0732">Signal</keyword>
<protein>
    <recommendedName>
        <fullName evidence="2">ARB-07466-like C-terminal domain-containing protein</fullName>
    </recommendedName>
</protein>
<dbReference type="Proteomes" id="UP000738349">
    <property type="component" value="Unassembled WGS sequence"/>
</dbReference>
<dbReference type="EMBL" id="JAGMUV010000019">
    <property type="protein sequence ID" value="KAH7127256.1"/>
    <property type="molecule type" value="Genomic_DNA"/>
</dbReference>
<dbReference type="Pfam" id="PF26571">
    <property type="entry name" value="VldE"/>
    <property type="match status" value="1"/>
</dbReference>
<evidence type="ECO:0000313" key="3">
    <source>
        <dbReference type="EMBL" id="KAH7127256.1"/>
    </source>
</evidence>
<comment type="caution">
    <text evidence="3">The sequence shown here is derived from an EMBL/GenBank/DDBJ whole genome shotgun (WGS) entry which is preliminary data.</text>
</comment>
<sequence>MQLTSFLFILVSAGAVAATLNEPCYGPGGSAGVCVTTAHCTSTGGTSINGACPWDTANVKCCSKPRCRNGPSGNCRWASDCAGSSSPSNLCPGPAAFKCCNSPAPGIGGYPAPRIPTVGACKKVAVDGAKKIVAKFPGRVREIGCKRPCPCTPDHDHCCGKATDMMCSDSVDAATLSGREIAEWVMNNRATLKLKYVIWGQKIWDARSDTVKPWNSWKPMEDRHSIRKNHWDHVHVSYR</sequence>
<feature type="domain" description="ARB-07466-like C-terminal" evidence="2">
    <location>
        <begin position="119"/>
        <end position="231"/>
    </location>
</feature>